<sequence>MKFPLLVLEQQLTHVVTKSCDTRSLKTPINQACSQDKSSRKWSKLNLDAGHTLGGSSDGLAYEWQAHKMLFTYKWSPKRGSGKRKKLRGMV</sequence>
<organism evidence="1 2">
    <name type="scientific">Smallanthus sonchifolius</name>
    <dbReference type="NCBI Taxonomy" id="185202"/>
    <lineage>
        <taxon>Eukaryota</taxon>
        <taxon>Viridiplantae</taxon>
        <taxon>Streptophyta</taxon>
        <taxon>Embryophyta</taxon>
        <taxon>Tracheophyta</taxon>
        <taxon>Spermatophyta</taxon>
        <taxon>Magnoliopsida</taxon>
        <taxon>eudicotyledons</taxon>
        <taxon>Gunneridae</taxon>
        <taxon>Pentapetalae</taxon>
        <taxon>asterids</taxon>
        <taxon>campanulids</taxon>
        <taxon>Asterales</taxon>
        <taxon>Asteraceae</taxon>
        <taxon>Asteroideae</taxon>
        <taxon>Heliantheae alliance</taxon>
        <taxon>Millerieae</taxon>
        <taxon>Smallanthus</taxon>
    </lineage>
</organism>
<dbReference type="EMBL" id="CM042034">
    <property type="protein sequence ID" value="KAI3763175.1"/>
    <property type="molecule type" value="Genomic_DNA"/>
</dbReference>
<dbReference type="Proteomes" id="UP001056120">
    <property type="component" value="Linkage Group LG17"/>
</dbReference>
<protein>
    <submittedName>
        <fullName evidence="1">Uncharacterized protein</fullName>
    </submittedName>
</protein>
<gene>
    <name evidence="1" type="ORF">L1987_53626</name>
</gene>
<accession>A0ACB9EX23</accession>
<reference evidence="1 2" key="2">
    <citation type="journal article" date="2022" name="Mol. Ecol. Resour.">
        <title>The genomes of chicory, endive, great burdock and yacon provide insights into Asteraceae paleo-polyploidization history and plant inulin production.</title>
        <authorList>
            <person name="Fan W."/>
            <person name="Wang S."/>
            <person name="Wang H."/>
            <person name="Wang A."/>
            <person name="Jiang F."/>
            <person name="Liu H."/>
            <person name="Zhao H."/>
            <person name="Xu D."/>
            <person name="Zhang Y."/>
        </authorList>
    </citation>
    <scope>NUCLEOTIDE SEQUENCE [LARGE SCALE GENOMIC DNA]</scope>
    <source>
        <strain evidence="2">cv. Yunnan</strain>
        <tissue evidence="1">Leaves</tissue>
    </source>
</reference>
<evidence type="ECO:0000313" key="1">
    <source>
        <dbReference type="EMBL" id="KAI3763175.1"/>
    </source>
</evidence>
<reference evidence="2" key="1">
    <citation type="journal article" date="2022" name="Mol. Ecol. Resour.">
        <title>The genomes of chicory, endive, great burdock and yacon provide insights into Asteraceae palaeo-polyploidization history and plant inulin production.</title>
        <authorList>
            <person name="Fan W."/>
            <person name="Wang S."/>
            <person name="Wang H."/>
            <person name="Wang A."/>
            <person name="Jiang F."/>
            <person name="Liu H."/>
            <person name="Zhao H."/>
            <person name="Xu D."/>
            <person name="Zhang Y."/>
        </authorList>
    </citation>
    <scope>NUCLEOTIDE SEQUENCE [LARGE SCALE GENOMIC DNA]</scope>
    <source>
        <strain evidence="2">cv. Yunnan</strain>
    </source>
</reference>
<evidence type="ECO:0000313" key="2">
    <source>
        <dbReference type="Proteomes" id="UP001056120"/>
    </source>
</evidence>
<comment type="caution">
    <text evidence="1">The sequence shown here is derived from an EMBL/GenBank/DDBJ whole genome shotgun (WGS) entry which is preliminary data.</text>
</comment>
<name>A0ACB9EX23_9ASTR</name>
<proteinExistence type="predicted"/>
<keyword evidence="2" id="KW-1185">Reference proteome</keyword>